<feature type="transmembrane region" description="Helical" evidence="1">
    <location>
        <begin position="68"/>
        <end position="89"/>
    </location>
</feature>
<protein>
    <recommendedName>
        <fullName evidence="4">DUF2306 domain-containing protein</fullName>
    </recommendedName>
</protein>
<evidence type="ECO:0008006" key="4">
    <source>
        <dbReference type="Google" id="ProtNLM"/>
    </source>
</evidence>
<keyword evidence="3" id="KW-1185">Reference proteome</keyword>
<feature type="transmembrane region" description="Helical" evidence="1">
    <location>
        <begin position="38"/>
        <end position="56"/>
    </location>
</feature>
<keyword evidence="1" id="KW-0472">Membrane</keyword>
<organism evidence="2 3">
    <name type="scientific">Sphingopyxis terrae subsp. ummariensis</name>
    <dbReference type="NCBI Taxonomy" id="429001"/>
    <lineage>
        <taxon>Bacteria</taxon>
        <taxon>Pseudomonadati</taxon>
        <taxon>Pseudomonadota</taxon>
        <taxon>Alphaproteobacteria</taxon>
        <taxon>Sphingomonadales</taxon>
        <taxon>Sphingomonadaceae</taxon>
        <taxon>Sphingopyxis</taxon>
    </lineage>
</organism>
<evidence type="ECO:0000313" key="2">
    <source>
        <dbReference type="EMBL" id="SMQ79176.1"/>
    </source>
</evidence>
<dbReference type="Proteomes" id="UP000194469">
    <property type="component" value="Unassembled WGS sequence"/>
</dbReference>
<name>A0A1Y6G182_9SPHN</name>
<reference evidence="3" key="1">
    <citation type="submission" date="2017-04" db="EMBL/GenBank/DDBJ databases">
        <authorList>
            <person name="Varghese N."/>
            <person name="Submissions S."/>
        </authorList>
    </citation>
    <scope>NUCLEOTIDE SEQUENCE [LARGE SCALE GENOMIC DNA]</scope>
    <source>
        <strain evidence="3">UI2</strain>
    </source>
</reference>
<dbReference type="EMBL" id="FXWL01000004">
    <property type="protein sequence ID" value="SMQ79176.1"/>
    <property type="molecule type" value="Genomic_DNA"/>
</dbReference>
<sequence>MPYRNAWVYCLAMIAMTLLAFWPGYFSRLGTAKIAWHIHAVTATAWMLLLAAQSWSIDRGERARHRSLGLAIFILVPMFMVGALICPLLSGPKLMIFWTTKEI</sequence>
<feature type="transmembrane region" description="Helical" evidence="1">
    <location>
        <begin position="6"/>
        <end position="26"/>
    </location>
</feature>
<accession>A0A1Y6G182</accession>
<keyword evidence="1" id="KW-1133">Transmembrane helix</keyword>
<dbReference type="AlphaFoldDB" id="A0A1Y6G182"/>
<keyword evidence="1" id="KW-0812">Transmembrane</keyword>
<proteinExistence type="predicted"/>
<evidence type="ECO:0000256" key="1">
    <source>
        <dbReference type="SAM" id="Phobius"/>
    </source>
</evidence>
<gene>
    <name evidence="2" type="ORF">SAMN06295984_3122</name>
</gene>
<evidence type="ECO:0000313" key="3">
    <source>
        <dbReference type="Proteomes" id="UP000194469"/>
    </source>
</evidence>